<dbReference type="AlphaFoldDB" id="A0A1H0AW02"/>
<dbReference type="PROSITE" id="PS50956">
    <property type="entry name" value="HTH_ASNC_2"/>
    <property type="match status" value="1"/>
</dbReference>
<name>A0A1H0AW02_9RHOB</name>
<dbReference type="InterPro" id="IPR011991">
    <property type="entry name" value="ArsR-like_HTH"/>
</dbReference>
<keyword evidence="3" id="KW-0010">Activator</keyword>
<keyword evidence="1" id="KW-0805">Transcription regulation</keyword>
<dbReference type="Gene3D" id="1.10.10.10">
    <property type="entry name" value="Winged helix-like DNA-binding domain superfamily/Winged helix DNA-binding domain"/>
    <property type="match status" value="1"/>
</dbReference>
<protein>
    <submittedName>
        <fullName evidence="6">Transcriptional regulator, AsnC family</fullName>
    </submittedName>
</protein>
<dbReference type="GO" id="GO:0005829">
    <property type="term" value="C:cytosol"/>
    <property type="evidence" value="ECO:0007669"/>
    <property type="project" value="TreeGrafter"/>
</dbReference>
<keyword evidence="7" id="KW-1185">Reference proteome</keyword>
<dbReference type="PROSITE" id="PS00519">
    <property type="entry name" value="HTH_ASNC_1"/>
    <property type="match status" value="1"/>
</dbReference>
<accession>A0A1H0AW02</accession>
<dbReference type="SUPFAM" id="SSF46785">
    <property type="entry name" value="Winged helix' DNA-binding domain"/>
    <property type="match status" value="1"/>
</dbReference>
<dbReference type="SMART" id="SM00344">
    <property type="entry name" value="HTH_ASNC"/>
    <property type="match status" value="1"/>
</dbReference>
<proteinExistence type="predicted"/>
<dbReference type="SUPFAM" id="SSF54909">
    <property type="entry name" value="Dimeric alpha+beta barrel"/>
    <property type="match status" value="1"/>
</dbReference>
<dbReference type="InterPro" id="IPR019885">
    <property type="entry name" value="Tscrpt_reg_HTH_AsnC-type_CS"/>
</dbReference>
<dbReference type="Pfam" id="PF13412">
    <property type="entry name" value="HTH_24"/>
    <property type="match status" value="1"/>
</dbReference>
<dbReference type="InterPro" id="IPR036390">
    <property type="entry name" value="WH_DNA-bd_sf"/>
</dbReference>
<evidence type="ECO:0000313" key="6">
    <source>
        <dbReference type="EMBL" id="SHJ63951.1"/>
    </source>
</evidence>
<sequence length="156" mass="17213">MPLRTETDHLDRIDHRILRVLSADGRISIADLARRVGLSKSPAQVRVRKLQEHGYILGFRAMLNPAKLGLDHVAFAEVKLTDTTEKALSAFNAAVMKVPEIEECHMIAGSFDYLVKVRTADIRSYRQVLGEVISALPHVGATSTHVSMQAVKESGL</sequence>
<dbReference type="GO" id="GO:0006355">
    <property type="term" value="P:regulation of DNA-templated transcription"/>
    <property type="evidence" value="ECO:0007669"/>
    <property type="project" value="UniProtKB-ARBA"/>
</dbReference>
<keyword evidence="4" id="KW-0804">Transcription</keyword>
<gene>
    <name evidence="6" type="ORF">SAMN05444142_101889</name>
</gene>
<evidence type="ECO:0000256" key="3">
    <source>
        <dbReference type="ARBA" id="ARBA00023159"/>
    </source>
</evidence>
<keyword evidence="2" id="KW-0238">DNA-binding</keyword>
<dbReference type="InterPro" id="IPR000485">
    <property type="entry name" value="AsnC-type_HTH_dom"/>
</dbReference>
<dbReference type="RefSeq" id="WP_149786253.1">
    <property type="nucleotide sequence ID" value="NZ_FNIO01000001.1"/>
</dbReference>
<feature type="domain" description="HTH asnC-type" evidence="5">
    <location>
        <begin position="10"/>
        <end position="71"/>
    </location>
</feature>
<evidence type="ECO:0000256" key="4">
    <source>
        <dbReference type="ARBA" id="ARBA00023163"/>
    </source>
</evidence>
<dbReference type="Proteomes" id="UP000324252">
    <property type="component" value="Unassembled WGS sequence"/>
</dbReference>
<evidence type="ECO:0000256" key="1">
    <source>
        <dbReference type="ARBA" id="ARBA00023015"/>
    </source>
</evidence>
<dbReference type="InterPro" id="IPR011008">
    <property type="entry name" value="Dimeric_a/b-barrel"/>
</dbReference>
<reference evidence="6 7" key="1">
    <citation type="submission" date="2016-11" db="EMBL/GenBank/DDBJ databases">
        <authorList>
            <person name="Varghese N."/>
            <person name="Submissions S."/>
        </authorList>
    </citation>
    <scope>NUCLEOTIDE SEQUENCE [LARGE SCALE GENOMIC DNA]</scope>
    <source>
        <strain evidence="6 7">DSM 29620</strain>
    </source>
</reference>
<dbReference type="InterPro" id="IPR019888">
    <property type="entry name" value="Tscrpt_reg_AsnC-like"/>
</dbReference>
<dbReference type="Pfam" id="PF01037">
    <property type="entry name" value="AsnC_trans_reg"/>
    <property type="match status" value="1"/>
</dbReference>
<dbReference type="PANTHER" id="PTHR30154:SF0">
    <property type="entry name" value="LEUCINE-RESPONSIVE REGULATORY PROTEIN"/>
    <property type="match status" value="1"/>
</dbReference>
<dbReference type="CDD" id="cd00090">
    <property type="entry name" value="HTH_ARSR"/>
    <property type="match status" value="1"/>
</dbReference>
<dbReference type="Gene3D" id="3.30.70.920">
    <property type="match status" value="1"/>
</dbReference>
<evidence type="ECO:0000256" key="2">
    <source>
        <dbReference type="ARBA" id="ARBA00023125"/>
    </source>
</evidence>
<dbReference type="InterPro" id="IPR019887">
    <property type="entry name" value="Tscrpt_reg_AsnC/Lrp_C"/>
</dbReference>
<organism evidence="6 7">
    <name type="scientific">Lutimaribacter pacificus</name>
    <dbReference type="NCBI Taxonomy" id="391948"/>
    <lineage>
        <taxon>Bacteria</taxon>
        <taxon>Pseudomonadati</taxon>
        <taxon>Pseudomonadota</taxon>
        <taxon>Alphaproteobacteria</taxon>
        <taxon>Rhodobacterales</taxon>
        <taxon>Roseobacteraceae</taxon>
        <taxon>Lutimaribacter</taxon>
    </lineage>
</organism>
<dbReference type="EMBL" id="FQZZ01000001">
    <property type="protein sequence ID" value="SHJ63951.1"/>
    <property type="molecule type" value="Genomic_DNA"/>
</dbReference>
<dbReference type="PRINTS" id="PR00033">
    <property type="entry name" value="HTHASNC"/>
</dbReference>
<evidence type="ECO:0000313" key="7">
    <source>
        <dbReference type="Proteomes" id="UP000324252"/>
    </source>
</evidence>
<dbReference type="OrthoDB" id="9802341at2"/>
<dbReference type="GO" id="GO:0043565">
    <property type="term" value="F:sequence-specific DNA binding"/>
    <property type="evidence" value="ECO:0007669"/>
    <property type="project" value="InterPro"/>
</dbReference>
<dbReference type="PANTHER" id="PTHR30154">
    <property type="entry name" value="LEUCINE-RESPONSIVE REGULATORY PROTEIN"/>
    <property type="match status" value="1"/>
</dbReference>
<dbReference type="InterPro" id="IPR036388">
    <property type="entry name" value="WH-like_DNA-bd_sf"/>
</dbReference>
<dbReference type="GO" id="GO:0043200">
    <property type="term" value="P:response to amino acid"/>
    <property type="evidence" value="ECO:0007669"/>
    <property type="project" value="TreeGrafter"/>
</dbReference>
<evidence type="ECO:0000259" key="5">
    <source>
        <dbReference type="PROSITE" id="PS50956"/>
    </source>
</evidence>